<evidence type="ECO:0000313" key="2">
    <source>
        <dbReference type="EMBL" id="KXN75031.1"/>
    </source>
</evidence>
<feature type="transmembrane region" description="Helical" evidence="1">
    <location>
        <begin position="199"/>
        <end position="222"/>
    </location>
</feature>
<dbReference type="OMA" id="YSFLDWS"/>
<gene>
    <name evidence="2" type="ORF">CONCODRAFT_1825</name>
</gene>
<dbReference type="EMBL" id="KQ964418">
    <property type="protein sequence ID" value="KXN75031.1"/>
    <property type="molecule type" value="Genomic_DNA"/>
</dbReference>
<proteinExistence type="predicted"/>
<keyword evidence="1" id="KW-0812">Transmembrane</keyword>
<evidence type="ECO:0000256" key="1">
    <source>
        <dbReference type="SAM" id="Phobius"/>
    </source>
</evidence>
<name>A0A137PJB8_CONC2</name>
<dbReference type="Proteomes" id="UP000070444">
    <property type="component" value="Unassembled WGS sequence"/>
</dbReference>
<feature type="transmembrane region" description="Helical" evidence="1">
    <location>
        <begin position="96"/>
        <end position="122"/>
    </location>
</feature>
<dbReference type="PANTHER" id="PTHR12242:SF1">
    <property type="entry name" value="MYND-TYPE DOMAIN-CONTAINING PROTEIN"/>
    <property type="match status" value="1"/>
</dbReference>
<evidence type="ECO:0000313" key="3">
    <source>
        <dbReference type="Proteomes" id="UP000070444"/>
    </source>
</evidence>
<reference evidence="2 3" key="1">
    <citation type="journal article" date="2015" name="Genome Biol. Evol.">
        <title>Phylogenomic analyses indicate that early fungi evolved digesting cell walls of algal ancestors of land plants.</title>
        <authorList>
            <person name="Chang Y."/>
            <person name="Wang S."/>
            <person name="Sekimoto S."/>
            <person name="Aerts A.L."/>
            <person name="Choi C."/>
            <person name="Clum A."/>
            <person name="LaButti K.M."/>
            <person name="Lindquist E.A."/>
            <person name="Yee Ngan C."/>
            <person name="Ohm R.A."/>
            <person name="Salamov A.A."/>
            <person name="Grigoriev I.V."/>
            <person name="Spatafora J.W."/>
            <person name="Berbee M.L."/>
        </authorList>
    </citation>
    <scope>NUCLEOTIDE SEQUENCE [LARGE SCALE GENOMIC DNA]</scope>
    <source>
        <strain evidence="2 3">NRRL 28638</strain>
    </source>
</reference>
<sequence length="260" mass="30218">MFHFNVIPPVPNAKDKIESYFVSPLVLAIIRSCILAYTFAIMIATIIEYHEVTTMFYGFLTILSYYCLIIYFMIVTACSVIYVWKKRIPLESSPRLNLLITGFYHFMLMDCLMVTILYWSMAIRLEDPFTGVKGWVNISGHALQSMFLLMEFLLTKQKWSWKHIPGIIAVLFFYLAYIILLNVWFNISVYPFLNFQNISVLATYISIMVAIFFIVGIIVNLLHIGRDLIGERYSVYFKRRSNNIGNITQLDSSEVKLDLA</sequence>
<dbReference type="PANTHER" id="PTHR12242">
    <property type="entry name" value="OS02G0130600 PROTEIN-RELATED"/>
    <property type="match status" value="1"/>
</dbReference>
<feature type="transmembrane region" description="Helical" evidence="1">
    <location>
        <begin position="134"/>
        <end position="154"/>
    </location>
</feature>
<protein>
    <recommendedName>
        <fullName evidence="4">FAR-17a/AIG1-like protein</fullName>
    </recommendedName>
</protein>
<feature type="transmembrane region" description="Helical" evidence="1">
    <location>
        <begin position="166"/>
        <end position="187"/>
    </location>
</feature>
<keyword evidence="3" id="KW-1185">Reference proteome</keyword>
<feature type="transmembrane region" description="Helical" evidence="1">
    <location>
        <begin position="21"/>
        <end position="47"/>
    </location>
</feature>
<organism evidence="2 3">
    <name type="scientific">Conidiobolus coronatus (strain ATCC 28846 / CBS 209.66 / NRRL 28638)</name>
    <name type="common">Delacroixia coronata</name>
    <dbReference type="NCBI Taxonomy" id="796925"/>
    <lineage>
        <taxon>Eukaryota</taxon>
        <taxon>Fungi</taxon>
        <taxon>Fungi incertae sedis</taxon>
        <taxon>Zoopagomycota</taxon>
        <taxon>Entomophthoromycotina</taxon>
        <taxon>Entomophthoromycetes</taxon>
        <taxon>Entomophthorales</taxon>
        <taxon>Ancylistaceae</taxon>
        <taxon>Conidiobolus</taxon>
    </lineage>
</organism>
<keyword evidence="1" id="KW-0472">Membrane</keyword>
<keyword evidence="1" id="KW-1133">Transmembrane helix</keyword>
<dbReference type="GO" id="GO:0016020">
    <property type="term" value="C:membrane"/>
    <property type="evidence" value="ECO:0007669"/>
    <property type="project" value="TreeGrafter"/>
</dbReference>
<evidence type="ECO:0008006" key="4">
    <source>
        <dbReference type="Google" id="ProtNLM"/>
    </source>
</evidence>
<accession>A0A137PJB8</accession>
<dbReference type="STRING" id="796925.A0A137PJB8"/>
<dbReference type="OrthoDB" id="419711at2759"/>
<feature type="transmembrane region" description="Helical" evidence="1">
    <location>
        <begin position="59"/>
        <end position="84"/>
    </location>
</feature>
<dbReference type="AlphaFoldDB" id="A0A137PJB8"/>